<proteinExistence type="predicted"/>
<organism evidence="3 4">
    <name type="scientific">Armillaria borealis</name>
    <dbReference type="NCBI Taxonomy" id="47425"/>
    <lineage>
        <taxon>Eukaryota</taxon>
        <taxon>Fungi</taxon>
        <taxon>Dikarya</taxon>
        <taxon>Basidiomycota</taxon>
        <taxon>Agaricomycotina</taxon>
        <taxon>Agaricomycetes</taxon>
        <taxon>Agaricomycetidae</taxon>
        <taxon>Agaricales</taxon>
        <taxon>Marasmiineae</taxon>
        <taxon>Physalacriaceae</taxon>
        <taxon>Armillaria</taxon>
    </lineage>
</organism>
<evidence type="ECO:0000313" key="4">
    <source>
        <dbReference type="Proteomes" id="UP001175226"/>
    </source>
</evidence>
<feature type="region of interest" description="Disordered" evidence="1">
    <location>
        <begin position="39"/>
        <end position="67"/>
    </location>
</feature>
<name>A0AA39MKH7_9AGAR</name>
<keyword evidence="2" id="KW-0472">Membrane</keyword>
<dbReference type="AlphaFoldDB" id="A0AA39MKH7"/>
<reference evidence="3" key="1">
    <citation type="submission" date="2023-06" db="EMBL/GenBank/DDBJ databases">
        <authorList>
            <consortium name="Lawrence Berkeley National Laboratory"/>
            <person name="Ahrendt S."/>
            <person name="Sahu N."/>
            <person name="Indic B."/>
            <person name="Wong-Bajracharya J."/>
            <person name="Merenyi Z."/>
            <person name="Ke H.-M."/>
            <person name="Monk M."/>
            <person name="Kocsube S."/>
            <person name="Drula E."/>
            <person name="Lipzen A."/>
            <person name="Balint B."/>
            <person name="Henrissat B."/>
            <person name="Andreopoulos B."/>
            <person name="Martin F.M."/>
            <person name="Harder C.B."/>
            <person name="Rigling D."/>
            <person name="Ford K.L."/>
            <person name="Foster G.D."/>
            <person name="Pangilinan J."/>
            <person name="Papanicolaou A."/>
            <person name="Barry K."/>
            <person name="LaButti K."/>
            <person name="Viragh M."/>
            <person name="Koriabine M."/>
            <person name="Yan M."/>
            <person name="Riley R."/>
            <person name="Champramary S."/>
            <person name="Plett K.L."/>
            <person name="Tsai I.J."/>
            <person name="Slot J."/>
            <person name="Sipos G."/>
            <person name="Plett J."/>
            <person name="Nagy L.G."/>
            <person name="Grigoriev I.V."/>
        </authorList>
    </citation>
    <scope>NUCLEOTIDE SEQUENCE</scope>
    <source>
        <strain evidence="3">FPL87.14</strain>
    </source>
</reference>
<keyword evidence="2" id="KW-1133">Transmembrane helix</keyword>
<feature type="transmembrane region" description="Helical" evidence="2">
    <location>
        <begin position="7"/>
        <end position="30"/>
    </location>
</feature>
<evidence type="ECO:0000256" key="1">
    <source>
        <dbReference type="SAM" id="MobiDB-lite"/>
    </source>
</evidence>
<evidence type="ECO:0000256" key="2">
    <source>
        <dbReference type="SAM" id="Phobius"/>
    </source>
</evidence>
<gene>
    <name evidence="3" type="ORF">EV421DRAFT_973055</name>
</gene>
<dbReference type="EMBL" id="JAUEPT010000044">
    <property type="protein sequence ID" value="KAK0438226.1"/>
    <property type="molecule type" value="Genomic_DNA"/>
</dbReference>
<protein>
    <submittedName>
        <fullName evidence="3">Uncharacterized protein</fullName>
    </submittedName>
</protein>
<comment type="caution">
    <text evidence="3">The sequence shown here is derived from an EMBL/GenBank/DDBJ whole genome shotgun (WGS) entry which is preliminary data.</text>
</comment>
<keyword evidence="4" id="KW-1185">Reference proteome</keyword>
<keyword evidence="2" id="KW-0812">Transmembrane</keyword>
<dbReference type="Proteomes" id="UP001175226">
    <property type="component" value="Unassembled WGS sequence"/>
</dbReference>
<evidence type="ECO:0000313" key="3">
    <source>
        <dbReference type="EMBL" id="KAK0438226.1"/>
    </source>
</evidence>
<sequence length="167" mass="18303">MVDLRPYFRLLTIVCFFALSFLLSTMSWIIRDPPSPLAGNSPKLEDTHSKPEGTPVATPKADPPRPLSPLFSPPTLWLDLIEEQWSTNPLRIKSTFSTAGTRIQSLTSPACGMGWTFNLDLPGGQLKKKSVTRPKSGLKSQYRSSASFAPVKPSGVSAWNLIDSCVI</sequence>
<accession>A0AA39MKH7</accession>